<dbReference type="GO" id="GO:0008270">
    <property type="term" value="F:zinc ion binding"/>
    <property type="evidence" value="ECO:0007669"/>
    <property type="project" value="InterPro"/>
</dbReference>
<protein>
    <recommendedName>
        <fullName evidence="1">Zn(2)-C6 fungal-type domain-containing protein</fullName>
    </recommendedName>
</protein>
<dbReference type="Proteomes" id="UP001175227">
    <property type="component" value="Unassembled WGS sequence"/>
</dbReference>
<evidence type="ECO:0000313" key="3">
    <source>
        <dbReference type="Proteomes" id="UP001175227"/>
    </source>
</evidence>
<keyword evidence="3" id="KW-1185">Reference proteome</keyword>
<dbReference type="PROSITE" id="PS00463">
    <property type="entry name" value="ZN2_CY6_FUNGAL_1"/>
    <property type="match status" value="1"/>
</dbReference>
<dbReference type="InterPro" id="IPR036864">
    <property type="entry name" value="Zn2-C6_fun-type_DNA-bd_sf"/>
</dbReference>
<proteinExistence type="predicted"/>
<accession>A0AA39PQE2</accession>
<comment type="caution">
    <text evidence="2">The sequence shown here is derived from an EMBL/GenBank/DDBJ whole genome shotgun (WGS) entry which is preliminary data.</text>
</comment>
<dbReference type="EMBL" id="JAUEPR010000002">
    <property type="protein sequence ID" value="KAK0488587.1"/>
    <property type="molecule type" value="Genomic_DNA"/>
</dbReference>
<dbReference type="InterPro" id="IPR001138">
    <property type="entry name" value="Zn2Cys6_DnaBD"/>
</dbReference>
<sequence>MDYGSAVDSCIVPSNMSELGESTRPTPSKQRRLQGACDICRSKKIRCDSAKMPGNKCSNCVAFGEECTHLAVMAKKVGSDTHALSNPIYSGSKDRLARPYHCHSLIKCAL</sequence>
<dbReference type="Gene3D" id="4.10.240.10">
    <property type="entry name" value="Zn(2)-C6 fungal-type DNA-binding domain"/>
    <property type="match status" value="1"/>
</dbReference>
<gene>
    <name evidence="2" type="ORF">IW261DRAFT_358517</name>
</gene>
<dbReference type="CDD" id="cd00067">
    <property type="entry name" value="GAL4"/>
    <property type="match status" value="1"/>
</dbReference>
<dbReference type="SUPFAM" id="SSF57701">
    <property type="entry name" value="Zn2/Cys6 DNA-binding domain"/>
    <property type="match status" value="1"/>
</dbReference>
<feature type="domain" description="Zn(2)-C6 fungal-type" evidence="1">
    <location>
        <begin position="36"/>
        <end position="69"/>
    </location>
</feature>
<dbReference type="PROSITE" id="PS50048">
    <property type="entry name" value="ZN2_CY6_FUNGAL_2"/>
    <property type="match status" value="1"/>
</dbReference>
<organism evidence="2 3">
    <name type="scientific">Armillaria novae-zelandiae</name>
    <dbReference type="NCBI Taxonomy" id="153914"/>
    <lineage>
        <taxon>Eukaryota</taxon>
        <taxon>Fungi</taxon>
        <taxon>Dikarya</taxon>
        <taxon>Basidiomycota</taxon>
        <taxon>Agaricomycotina</taxon>
        <taxon>Agaricomycetes</taxon>
        <taxon>Agaricomycetidae</taxon>
        <taxon>Agaricales</taxon>
        <taxon>Marasmiineae</taxon>
        <taxon>Physalacriaceae</taxon>
        <taxon>Armillaria</taxon>
    </lineage>
</organism>
<reference evidence="2" key="1">
    <citation type="submission" date="2023-06" db="EMBL/GenBank/DDBJ databases">
        <authorList>
            <consortium name="Lawrence Berkeley National Laboratory"/>
            <person name="Ahrendt S."/>
            <person name="Sahu N."/>
            <person name="Indic B."/>
            <person name="Wong-Bajracharya J."/>
            <person name="Merenyi Z."/>
            <person name="Ke H.-M."/>
            <person name="Monk M."/>
            <person name="Kocsube S."/>
            <person name="Drula E."/>
            <person name="Lipzen A."/>
            <person name="Balint B."/>
            <person name="Henrissat B."/>
            <person name="Andreopoulos B."/>
            <person name="Martin F.M."/>
            <person name="Harder C.B."/>
            <person name="Rigling D."/>
            <person name="Ford K.L."/>
            <person name="Foster G.D."/>
            <person name="Pangilinan J."/>
            <person name="Papanicolaou A."/>
            <person name="Barry K."/>
            <person name="LaButti K."/>
            <person name="Viragh M."/>
            <person name="Koriabine M."/>
            <person name="Yan M."/>
            <person name="Riley R."/>
            <person name="Champramary S."/>
            <person name="Plett K.L."/>
            <person name="Tsai I.J."/>
            <person name="Slot J."/>
            <person name="Sipos G."/>
            <person name="Plett J."/>
            <person name="Nagy L.G."/>
            <person name="Grigoriev I.V."/>
        </authorList>
    </citation>
    <scope>NUCLEOTIDE SEQUENCE</scope>
    <source>
        <strain evidence="2">ICMP 16352</strain>
    </source>
</reference>
<dbReference type="AlphaFoldDB" id="A0AA39PQE2"/>
<dbReference type="Pfam" id="PF00172">
    <property type="entry name" value="Zn_clus"/>
    <property type="match status" value="1"/>
</dbReference>
<dbReference type="SMART" id="SM00066">
    <property type="entry name" value="GAL4"/>
    <property type="match status" value="1"/>
</dbReference>
<evidence type="ECO:0000259" key="1">
    <source>
        <dbReference type="PROSITE" id="PS50048"/>
    </source>
</evidence>
<dbReference type="GO" id="GO:0000981">
    <property type="term" value="F:DNA-binding transcription factor activity, RNA polymerase II-specific"/>
    <property type="evidence" value="ECO:0007669"/>
    <property type="project" value="InterPro"/>
</dbReference>
<name>A0AA39PQE2_9AGAR</name>
<evidence type="ECO:0000313" key="2">
    <source>
        <dbReference type="EMBL" id="KAK0488587.1"/>
    </source>
</evidence>